<name>A0AAD5EB78_UMBRA</name>
<evidence type="ECO:0000313" key="2">
    <source>
        <dbReference type="Proteomes" id="UP001206595"/>
    </source>
</evidence>
<dbReference type="Pfam" id="PF06522">
    <property type="entry name" value="B12D"/>
    <property type="match status" value="1"/>
</dbReference>
<protein>
    <submittedName>
        <fullName evidence="1">Uncharacterized protein</fullName>
    </submittedName>
</protein>
<dbReference type="PANTHER" id="PTHR14256">
    <property type="entry name" value="NADH-UBIQUINONE OXIDOREDUCTASE MLRQ SUBUNIT"/>
    <property type="match status" value="1"/>
</dbReference>
<dbReference type="AlphaFoldDB" id="A0AAD5EB78"/>
<organism evidence="1 2">
    <name type="scientific">Umbelopsis ramanniana AG</name>
    <dbReference type="NCBI Taxonomy" id="1314678"/>
    <lineage>
        <taxon>Eukaryota</taxon>
        <taxon>Fungi</taxon>
        <taxon>Fungi incertae sedis</taxon>
        <taxon>Mucoromycota</taxon>
        <taxon>Mucoromycotina</taxon>
        <taxon>Umbelopsidomycetes</taxon>
        <taxon>Umbelopsidales</taxon>
        <taxon>Umbelopsidaceae</taxon>
        <taxon>Umbelopsis</taxon>
    </lineage>
</organism>
<dbReference type="GeneID" id="75913911"/>
<sequence>MSSHFFKHYFRPEVTPLVLIIAGALSGAVYVSAHQARAPDVVWDHKTNDRPWKDVKEGDQVKFWHTQENPQYTQRFKRERW</sequence>
<reference evidence="1" key="2">
    <citation type="journal article" date="2022" name="Proc. Natl. Acad. Sci. U.S.A.">
        <title>Diploid-dominant life cycles characterize the early evolution of Fungi.</title>
        <authorList>
            <person name="Amses K.R."/>
            <person name="Simmons D.R."/>
            <person name="Longcore J.E."/>
            <person name="Mondo S.J."/>
            <person name="Seto K."/>
            <person name="Jeronimo G.H."/>
            <person name="Bonds A.E."/>
            <person name="Quandt C.A."/>
            <person name="Davis W.J."/>
            <person name="Chang Y."/>
            <person name="Federici B.A."/>
            <person name="Kuo A."/>
            <person name="LaButti K."/>
            <person name="Pangilinan J."/>
            <person name="Andreopoulos W."/>
            <person name="Tritt A."/>
            <person name="Riley R."/>
            <person name="Hundley H."/>
            <person name="Johnson J."/>
            <person name="Lipzen A."/>
            <person name="Barry K."/>
            <person name="Lang B.F."/>
            <person name="Cuomo C.A."/>
            <person name="Buchler N.E."/>
            <person name="Grigoriev I.V."/>
            <person name="Spatafora J.W."/>
            <person name="Stajich J.E."/>
            <person name="James T.Y."/>
        </authorList>
    </citation>
    <scope>NUCLEOTIDE SEQUENCE</scope>
    <source>
        <strain evidence="1">AG</strain>
    </source>
</reference>
<evidence type="ECO:0000313" key="1">
    <source>
        <dbReference type="EMBL" id="KAI8580122.1"/>
    </source>
</evidence>
<dbReference type="RefSeq" id="XP_051445126.1">
    <property type="nucleotide sequence ID" value="XM_051588566.1"/>
</dbReference>
<dbReference type="EMBL" id="MU620914">
    <property type="protein sequence ID" value="KAI8580122.1"/>
    <property type="molecule type" value="Genomic_DNA"/>
</dbReference>
<comment type="caution">
    <text evidence="1">The sequence shown here is derived from an EMBL/GenBank/DDBJ whole genome shotgun (WGS) entry which is preliminary data.</text>
</comment>
<accession>A0AAD5EB78</accession>
<dbReference type="Proteomes" id="UP001206595">
    <property type="component" value="Unassembled WGS sequence"/>
</dbReference>
<keyword evidence="2" id="KW-1185">Reference proteome</keyword>
<dbReference type="InterPro" id="IPR010530">
    <property type="entry name" value="B12D"/>
</dbReference>
<dbReference type="PANTHER" id="PTHR14256:SF1">
    <property type="entry name" value="GEO09626P1"/>
    <property type="match status" value="1"/>
</dbReference>
<proteinExistence type="predicted"/>
<reference evidence="1" key="1">
    <citation type="submission" date="2021-06" db="EMBL/GenBank/DDBJ databases">
        <authorList>
            <consortium name="DOE Joint Genome Institute"/>
            <person name="Mondo S.J."/>
            <person name="Amses K.R."/>
            <person name="Simmons D.R."/>
            <person name="Longcore J.E."/>
            <person name="Seto K."/>
            <person name="Alves G.H."/>
            <person name="Bonds A.E."/>
            <person name="Quandt C.A."/>
            <person name="Davis W.J."/>
            <person name="Chang Y."/>
            <person name="Letcher P.M."/>
            <person name="Powell M.J."/>
            <person name="Kuo A."/>
            <person name="Labutti K."/>
            <person name="Pangilinan J."/>
            <person name="Andreopoulos W."/>
            <person name="Tritt A."/>
            <person name="Riley R."/>
            <person name="Hundley H."/>
            <person name="Johnson J."/>
            <person name="Lipzen A."/>
            <person name="Barry K."/>
            <person name="Berbee M.L."/>
            <person name="Buchler N.E."/>
            <person name="Grigoriev I.V."/>
            <person name="Spatafora J.W."/>
            <person name="Stajich J.E."/>
            <person name="James T.Y."/>
        </authorList>
    </citation>
    <scope>NUCLEOTIDE SEQUENCE</scope>
    <source>
        <strain evidence="1">AG</strain>
    </source>
</reference>
<gene>
    <name evidence="1" type="ORF">K450DRAFT_238261</name>
</gene>